<evidence type="ECO:0000256" key="5">
    <source>
        <dbReference type="ARBA" id="ARBA00022771"/>
    </source>
</evidence>
<dbReference type="InterPro" id="IPR013083">
    <property type="entry name" value="Znf_RING/FYVE/PHD"/>
</dbReference>
<name>A0A8C6WUU1_9GOBI</name>
<accession>A0A8C6WUU1</accession>
<keyword evidence="5 7" id="KW-0863">Zinc-finger</keyword>
<feature type="region of interest" description="Disordered" evidence="8">
    <location>
        <begin position="148"/>
        <end position="169"/>
    </location>
</feature>
<reference evidence="11" key="1">
    <citation type="submission" date="2025-08" db="UniProtKB">
        <authorList>
            <consortium name="Ensembl"/>
        </authorList>
    </citation>
    <scope>IDENTIFICATION</scope>
</reference>
<feature type="compositionally biased region" description="Basic and acidic residues" evidence="8">
    <location>
        <begin position="272"/>
        <end position="285"/>
    </location>
</feature>
<dbReference type="Ensembl" id="ENSNMLT00000036999.1">
    <property type="protein sequence ID" value="ENSNMLP00000033220.1"/>
    <property type="gene ID" value="ENSNMLG00000020731.1"/>
</dbReference>
<evidence type="ECO:0000256" key="8">
    <source>
        <dbReference type="SAM" id="MobiDB-lite"/>
    </source>
</evidence>
<evidence type="ECO:0000313" key="11">
    <source>
        <dbReference type="Ensembl" id="ENSNMLP00000033220.1"/>
    </source>
</evidence>
<dbReference type="InterPro" id="IPR043136">
    <property type="entry name" value="B30.2/SPRY_sf"/>
</dbReference>
<dbReference type="InterPro" id="IPR001841">
    <property type="entry name" value="Znf_RING"/>
</dbReference>
<dbReference type="Pfam" id="PF00097">
    <property type="entry name" value="zf-C3HC4"/>
    <property type="match status" value="1"/>
</dbReference>
<dbReference type="Proteomes" id="UP000694523">
    <property type="component" value="Unplaced"/>
</dbReference>
<dbReference type="PROSITE" id="PS50089">
    <property type="entry name" value="ZF_RING_2"/>
    <property type="match status" value="1"/>
</dbReference>
<keyword evidence="4" id="KW-0479">Metal-binding</keyword>
<dbReference type="SUPFAM" id="SSF57850">
    <property type="entry name" value="RING/U-box"/>
    <property type="match status" value="1"/>
</dbReference>
<comment type="similarity">
    <text evidence="2">Belongs to the TRIM/RBCC family.</text>
</comment>
<dbReference type="Gene3D" id="2.60.120.920">
    <property type="match status" value="1"/>
</dbReference>
<dbReference type="SMART" id="SM00589">
    <property type="entry name" value="PRY"/>
    <property type="match status" value="1"/>
</dbReference>
<keyword evidence="6" id="KW-0862">Zinc</keyword>
<feature type="compositionally biased region" description="Basic and acidic residues" evidence="8">
    <location>
        <begin position="156"/>
        <end position="169"/>
    </location>
</feature>
<dbReference type="AlphaFoldDB" id="A0A8C6WUU1"/>
<dbReference type="Gene3D" id="3.30.40.10">
    <property type="entry name" value="Zinc/RING finger domain, C3HC4 (zinc finger)"/>
    <property type="match status" value="1"/>
</dbReference>
<dbReference type="PROSITE" id="PS50188">
    <property type="entry name" value="B302_SPRY"/>
    <property type="match status" value="1"/>
</dbReference>
<dbReference type="InterPro" id="IPR013320">
    <property type="entry name" value="ConA-like_dom_sf"/>
</dbReference>
<organism evidence="11 12">
    <name type="scientific">Neogobius melanostomus</name>
    <name type="common">round goby</name>
    <dbReference type="NCBI Taxonomy" id="47308"/>
    <lineage>
        <taxon>Eukaryota</taxon>
        <taxon>Metazoa</taxon>
        <taxon>Chordata</taxon>
        <taxon>Craniata</taxon>
        <taxon>Vertebrata</taxon>
        <taxon>Euteleostomi</taxon>
        <taxon>Actinopterygii</taxon>
        <taxon>Neopterygii</taxon>
        <taxon>Teleostei</taxon>
        <taxon>Neoteleostei</taxon>
        <taxon>Acanthomorphata</taxon>
        <taxon>Gobiaria</taxon>
        <taxon>Gobiiformes</taxon>
        <taxon>Gobioidei</taxon>
        <taxon>Gobiidae</taxon>
        <taxon>Benthophilinae</taxon>
        <taxon>Neogobiini</taxon>
        <taxon>Neogobius</taxon>
    </lineage>
</organism>
<evidence type="ECO:0000256" key="7">
    <source>
        <dbReference type="PROSITE-ProRule" id="PRU00175"/>
    </source>
</evidence>
<feature type="domain" description="RING-type" evidence="9">
    <location>
        <begin position="9"/>
        <end position="49"/>
    </location>
</feature>
<dbReference type="InterPro" id="IPR003879">
    <property type="entry name" value="Butyrophylin_SPRY"/>
</dbReference>
<evidence type="ECO:0000259" key="9">
    <source>
        <dbReference type="PROSITE" id="PS50089"/>
    </source>
</evidence>
<keyword evidence="12" id="KW-1185">Reference proteome</keyword>
<dbReference type="InterPro" id="IPR001870">
    <property type="entry name" value="B30.2/SPRY"/>
</dbReference>
<feature type="region of interest" description="Disordered" evidence="8">
    <location>
        <begin position="265"/>
        <end position="285"/>
    </location>
</feature>
<dbReference type="GO" id="GO:0008270">
    <property type="term" value="F:zinc ion binding"/>
    <property type="evidence" value="ECO:0007669"/>
    <property type="project" value="UniProtKB-KW"/>
</dbReference>
<evidence type="ECO:0000313" key="12">
    <source>
        <dbReference type="Proteomes" id="UP000694523"/>
    </source>
</evidence>
<dbReference type="GO" id="GO:0005737">
    <property type="term" value="C:cytoplasm"/>
    <property type="evidence" value="ECO:0007669"/>
    <property type="project" value="UniProtKB-SubCell"/>
</dbReference>
<comment type="subcellular location">
    <subcellularLocation>
        <location evidence="1">Cytoplasm</location>
    </subcellularLocation>
</comment>
<dbReference type="Pfam" id="PF00622">
    <property type="entry name" value="SPRY"/>
    <property type="match status" value="1"/>
</dbReference>
<dbReference type="InterPro" id="IPR003877">
    <property type="entry name" value="SPRY_dom"/>
</dbReference>
<dbReference type="Pfam" id="PF13765">
    <property type="entry name" value="PRY"/>
    <property type="match status" value="1"/>
</dbReference>
<dbReference type="InterPro" id="IPR050143">
    <property type="entry name" value="TRIM/RBCC"/>
</dbReference>
<dbReference type="SMART" id="SM00184">
    <property type="entry name" value="RING"/>
    <property type="match status" value="1"/>
</dbReference>
<feature type="domain" description="B30.2/SPRY" evidence="10">
    <location>
        <begin position="233"/>
        <end position="421"/>
    </location>
</feature>
<dbReference type="PANTHER" id="PTHR24103">
    <property type="entry name" value="E3 UBIQUITIN-PROTEIN LIGASE TRIM"/>
    <property type="match status" value="1"/>
</dbReference>
<evidence type="ECO:0000259" key="10">
    <source>
        <dbReference type="PROSITE" id="PS50188"/>
    </source>
</evidence>
<reference evidence="11" key="2">
    <citation type="submission" date="2025-09" db="UniProtKB">
        <authorList>
            <consortium name="Ensembl"/>
        </authorList>
    </citation>
    <scope>IDENTIFICATION</scope>
</reference>
<sequence length="421" mass="48327">MASKGDLSCFLCARVSSDNAILTCTHSFCTDCLTQQWRDMAVKECPQCRRRSSMSWNPPDMSSVSPPPYTEELMQFCTGLTELGHAAGREGPTDELSLTEKEQKYVPLLTSRMKQLEMAVVRFEQADSFISEQAERTVKLIQEEFERQRQSLQQQEDSRIRAVRDEEQEKRSRLKVRMDAIREEEAAVSEMLRTAEEQTLGHSEVHTSQARRPLQEEELNLGSGALLDQAQHLGNLGFHICSRLRAEAPYFPVILDHNTANPQLSLSSDLSSVRREGENRPRTPERDRTFTCVLGYQGFSSGAHSWDVSVPMKTHWALGVSTKTPEGRLDRMWRLWYYRGKFRWWPHPGEIQPSCNEVQVGAEFQRVRVVLDVDQGELSFYAVDSQSLIYSVTDAFSGEQRFNEDFKHKTVFRPCRETVQC</sequence>
<evidence type="ECO:0000256" key="6">
    <source>
        <dbReference type="ARBA" id="ARBA00022833"/>
    </source>
</evidence>
<proteinExistence type="inferred from homology"/>
<evidence type="ECO:0000256" key="1">
    <source>
        <dbReference type="ARBA" id="ARBA00004496"/>
    </source>
</evidence>
<evidence type="ECO:0000256" key="2">
    <source>
        <dbReference type="ARBA" id="ARBA00008518"/>
    </source>
</evidence>
<protein>
    <submittedName>
        <fullName evidence="11">Uncharacterized protein</fullName>
    </submittedName>
</protein>
<dbReference type="InterPro" id="IPR006574">
    <property type="entry name" value="PRY"/>
</dbReference>
<dbReference type="InterPro" id="IPR017907">
    <property type="entry name" value="Znf_RING_CS"/>
</dbReference>
<dbReference type="PRINTS" id="PR01407">
    <property type="entry name" value="BUTYPHLNCDUF"/>
</dbReference>
<evidence type="ECO:0000256" key="3">
    <source>
        <dbReference type="ARBA" id="ARBA00022490"/>
    </source>
</evidence>
<dbReference type="PROSITE" id="PS00518">
    <property type="entry name" value="ZF_RING_1"/>
    <property type="match status" value="1"/>
</dbReference>
<keyword evidence="3" id="KW-0963">Cytoplasm</keyword>
<evidence type="ECO:0000256" key="4">
    <source>
        <dbReference type="ARBA" id="ARBA00022723"/>
    </source>
</evidence>
<dbReference type="InterPro" id="IPR018957">
    <property type="entry name" value="Znf_C3HC4_RING-type"/>
</dbReference>
<dbReference type="SUPFAM" id="SSF49899">
    <property type="entry name" value="Concanavalin A-like lectins/glucanases"/>
    <property type="match status" value="1"/>
</dbReference>